<reference evidence="7" key="1">
    <citation type="submission" date="2016-01" db="EMBL/GenBank/DDBJ databases">
        <title>Reference transcriptome for the parasite Schistocephalus solidus: insights into the molecular evolution of parasitism.</title>
        <authorList>
            <person name="Hebert F.O."/>
            <person name="Grambauer S."/>
            <person name="Barber I."/>
            <person name="Landry C.R."/>
            <person name="Aubin-Horth N."/>
        </authorList>
    </citation>
    <scope>NUCLEOTIDE SEQUENCE</scope>
</reference>
<keyword evidence="2 4" id="KW-0694">RNA-binding</keyword>
<evidence type="ECO:0000259" key="6">
    <source>
        <dbReference type="PROSITE" id="PS50102"/>
    </source>
</evidence>
<dbReference type="CDD" id="cd12232">
    <property type="entry name" value="RRM3_U2AF65"/>
    <property type="match status" value="1"/>
</dbReference>
<evidence type="ECO:0000313" key="7">
    <source>
        <dbReference type="EMBL" id="JAP57694.1"/>
    </source>
</evidence>
<dbReference type="SUPFAM" id="SSF54928">
    <property type="entry name" value="RNA-binding domain, RBD"/>
    <property type="match status" value="2"/>
</dbReference>
<feature type="region of interest" description="Disordered" evidence="5">
    <location>
        <begin position="1"/>
        <end position="217"/>
    </location>
</feature>
<organism evidence="7">
    <name type="scientific">Schistocephalus solidus</name>
    <name type="common">Tapeworm</name>
    <dbReference type="NCBI Taxonomy" id="70667"/>
    <lineage>
        <taxon>Eukaryota</taxon>
        <taxon>Metazoa</taxon>
        <taxon>Spiralia</taxon>
        <taxon>Lophotrochozoa</taxon>
        <taxon>Platyhelminthes</taxon>
        <taxon>Cestoda</taxon>
        <taxon>Eucestoda</taxon>
        <taxon>Diphyllobothriidea</taxon>
        <taxon>Diphyllobothriidae</taxon>
        <taxon>Schistocephalus</taxon>
    </lineage>
</organism>
<evidence type="ECO:0000256" key="5">
    <source>
        <dbReference type="SAM" id="MobiDB-lite"/>
    </source>
</evidence>
<feature type="domain" description="RRM" evidence="6">
    <location>
        <begin position="555"/>
        <end position="645"/>
    </location>
</feature>
<accession>A0A0X3Q141</accession>
<evidence type="ECO:0000256" key="2">
    <source>
        <dbReference type="ARBA" id="ARBA00022884"/>
    </source>
</evidence>
<dbReference type="AlphaFoldDB" id="A0A0X3Q141"/>
<feature type="non-terminal residue" evidence="7">
    <location>
        <position position="1"/>
    </location>
</feature>
<evidence type="ECO:0000256" key="4">
    <source>
        <dbReference type="PROSITE-ProRule" id="PRU00176"/>
    </source>
</evidence>
<proteinExistence type="predicted"/>
<dbReference type="GO" id="GO:0006397">
    <property type="term" value="P:mRNA processing"/>
    <property type="evidence" value="ECO:0007669"/>
    <property type="project" value="UniProtKB-KW"/>
</dbReference>
<dbReference type="FunFam" id="3.30.70.330:FF:000097">
    <property type="entry name" value="U2 snRNP auxiliary factor large subunit"/>
    <property type="match status" value="1"/>
</dbReference>
<feature type="domain" description="RRM" evidence="6">
    <location>
        <begin position="393"/>
        <end position="471"/>
    </location>
</feature>
<protein>
    <submittedName>
        <fullName evidence="7">Splicing factor U2AF subunit</fullName>
    </submittedName>
</protein>
<name>A0A0X3Q141_SCHSO</name>
<feature type="domain" description="RRM" evidence="6">
    <location>
        <begin position="288"/>
        <end position="370"/>
    </location>
</feature>
<dbReference type="InterPro" id="IPR000504">
    <property type="entry name" value="RRM_dom"/>
</dbReference>
<keyword evidence="3" id="KW-0508">mRNA splicing</keyword>
<dbReference type="Gene3D" id="3.30.70.330">
    <property type="match status" value="3"/>
</dbReference>
<dbReference type="PROSITE" id="PS50102">
    <property type="entry name" value="RRM"/>
    <property type="match status" value="3"/>
</dbReference>
<feature type="compositionally biased region" description="Basic residues" evidence="5">
    <location>
        <begin position="74"/>
        <end position="137"/>
    </location>
</feature>
<dbReference type="InterPro" id="IPR035979">
    <property type="entry name" value="RBD_domain_sf"/>
</dbReference>
<feature type="compositionally biased region" description="Basic and acidic residues" evidence="5">
    <location>
        <begin position="47"/>
        <end position="57"/>
    </location>
</feature>
<gene>
    <name evidence="7" type="primary">U2AF2</name>
    <name evidence="7" type="ORF">TR114862</name>
</gene>
<dbReference type="GO" id="GO:0008380">
    <property type="term" value="P:RNA splicing"/>
    <property type="evidence" value="ECO:0007669"/>
    <property type="project" value="UniProtKB-KW"/>
</dbReference>
<dbReference type="GO" id="GO:0003723">
    <property type="term" value="F:RNA binding"/>
    <property type="evidence" value="ECO:0007669"/>
    <property type="project" value="UniProtKB-UniRule"/>
</dbReference>
<feature type="compositionally biased region" description="Low complexity" evidence="5">
    <location>
        <begin position="140"/>
        <end position="157"/>
    </location>
</feature>
<dbReference type="CDD" id="cd12230">
    <property type="entry name" value="RRM1_U2AF65"/>
    <property type="match status" value="1"/>
</dbReference>
<dbReference type="SMART" id="SM00360">
    <property type="entry name" value="RRM"/>
    <property type="match status" value="3"/>
</dbReference>
<keyword evidence="1" id="KW-0507">mRNA processing</keyword>
<sequence length="653" mass="71010">HFCYKIPKKMQEPSVSSTTCSPHKKASENQRLENNSETATRKITHSPKHETKTDLVSKKPGSISSHRDSSQNRQRSKRRPHTCSKAQRKRRHSSYCRHSRRSRSRRRRSRRSHRSRSSSSRRRSSSTRRGHKRRRRDRSSSYSSPSRSSSRSSTSSSRSRRGRSPTPRPLPPKQPEPSRASSSMETSHKDTATSAEIKTSAASPKPPTLANPANVPMSDTLGSLPRLVQSNPLASSLLSLLMNVLNSPGQPPSSLGELIGLKMPGLLHPQPAPAVNPLVPLSATRQARRLYIGSIPPGMTSEGMMLFFNTEMRARGLCQAVGDPVIAVQVNSERHFSFIELRSVEEATAALNLDGVTYFGSSLRVRRPRDYVPPPVTLESRTGFAFSPSLSSNCVFVCGLPPTMQEVSLQSMLSSFGVLKSCGMVKDPATGVSKGCGFFEYFDCKTADMVAAALHNLEIEDRKLFAIRADYLATACPSLGDALAASSLSSITKLLPTLQSPAADAAAATGTPTADPAAATAASVTEVPATIKDEQQSTDAHVGAETNANPNVATEVLCLSNMITPADIESPEDYTDVFDDVRTECLRHGKVKSMQMPRPVPGVNVPGVGCIFVEFVSIKDAMSASSALSGRQFNGRIVVTNFFDPVRYLKQEF</sequence>
<feature type="compositionally biased region" description="Pro residues" evidence="5">
    <location>
        <begin position="166"/>
        <end position="175"/>
    </location>
</feature>
<dbReference type="Pfam" id="PF00076">
    <property type="entry name" value="RRM_1"/>
    <property type="match status" value="1"/>
</dbReference>
<dbReference type="InterPro" id="IPR012677">
    <property type="entry name" value="Nucleotide-bd_a/b_plait_sf"/>
</dbReference>
<feature type="compositionally biased region" description="Polar residues" evidence="5">
    <location>
        <begin position="192"/>
        <end position="202"/>
    </location>
</feature>
<dbReference type="PANTHER" id="PTHR23139">
    <property type="entry name" value="RNA-BINDING PROTEIN"/>
    <property type="match status" value="1"/>
</dbReference>
<dbReference type="EMBL" id="GEEE01005531">
    <property type="protein sequence ID" value="JAP57694.1"/>
    <property type="molecule type" value="Transcribed_RNA"/>
</dbReference>
<evidence type="ECO:0000256" key="1">
    <source>
        <dbReference type="ARBA" id="ARBA00022664"/>
    </source>
</evidence>
<evidence type="ECO:0000256" key="3">
    <source>
        <dbReference type="ARBA" id="ARBA00023187"/>
    </source>
</evidence>